<feature type="compositionally biased region" description="Low complexity" evidence="1">
    <location>
        <begin position="651"/>
        <end position="665"/>
    </location>
</feature>
<proteinExistence type="predicted"/>
<keyword evidence="4" id="KW-1185">Reference proteome</keyword>
<name>A0AAV9XK22_9PEZI</name>
<dbReference type="Proteomes" id="UP001365542">
    <property type="component" value="Unassembled WGS sequence"/>
</dbReference>
<dbReference type="EMBL" id="JAVHJO010000002">
    <property type="protein sequence ID" value="KAK6542432.1"/>
    <property type="molecule type" value="Genomic_DNA"/>
</dbReference>
<dbReference type="InterPro" id="IPR032675">
    <property type="entry name" value="LRR_dom_sf"/>
</dbReference>
<evidence type="ECO:0000256" key="1">
    <source>
        <dbReference type="SAM" id="MobiDB-lite"/>
    </source>
</evidence>
<accession>A0AAV9XK22</accession>
<gene>
    <name evidence="3" type="ORF">TWF694_006388</name>
</gene>
<comment type="caution">
    <text evidence="3">The sequence shown here is derived from an EMBL/GenBank/DDBJ whole genome shotgun (WGS) entry which is preliminary data.</text>
</comment>
<evidence type="ECO:0000313" key="3">
    <source>
        <dbReference type="EMBL" id="KAK6542432.1"/>
    </source>
</evidence>
<dbReference type="SUPFAM" id="SSF52047">
    <property type="entry name" value="RNI-like"/>
    <property type="match status" value="1"/>
</dbReference>
<reference evidence="3 4" key="1">
    <citation type="submission" date="2019-10" db="EMBL/GenBank/DDBJ databases">
        <authorList>
            <person name="Palmer J.M."/>
        </authorList>
    </citation>
    <scope>NUCLEOTIDE SEQUENCE [LARGE SCALE GENOMIC DNA]</scope>
    <source>
        <strain evidence="3 4">TWF694</strain>
    </source>
</reference>
<sequence>MLALSSVPLEVLFLVTNYLSIDDIKSLRLVSKEFGQKAQPAYMDELFGRRTYFATIPDLQALLDFTKHPSKACLRLKHLRLDIASPYIHIRHSIFQDTCEEDLKDLKPPKLFHRVAFGVHYHNLEALEQSEDQALLFAALQNLPNLEAIEFVDRPGPPSEKALSRHYPFLMTRRYKDEFLAFYKDYTTRQRRGRLTSLLTHVMVALKNSPCRIKEILVDDSAQPYMLLSHSWFSLQRRHIKDLQVPLENLRVLELNLTQPTPDYSPDLGTYPDTNPANAKLQCLPEFFRNVLPNLETLKIRFEDVIDDFGLHQLTPNNLSFDPNLLIMKVELNLPHLRNLELRMVPFTEAELRTGLLLPHSSTLRRITMEDCVLQENIQMWSSIFELLEYELQLDSFRFCTKSVDRRIRIGKMPYQFEVRGDVQASNHICRVQISRKDRMTNTNLQNGLRLVRQFEEKIVHAFARALEQDTAGGIPDITINDSEDEQDEQMQHNHHHNHNNMWAYDIGDEDDFDDDDFGPPIPMMMPFLPNIANIGPPHLHIHPPPLASTLNTIQPYTSQPSPNAIPDLLLPAGPGIQPAPIDPTGHFLRINGGLNLPPGSVVLPSFIIPSTYLNTAALEGQPRTVQNILANLTPNALDIGVTSTAPNGDPSVPAPAAGSSAGPSTAPPPPQILGPQFTLADIISYINPG</sequence>
<feature type="region of interest" description="Disordered" evidence="1">
    <location>
        <begin position="641"/>
        <end position="674"/>
    </location>
</feature>
<evidence type="ECO:0000259" key="2">
    <source>
        <dbReference type="PROSITE" id="PS50181"/>
    </source>
</evidence>
<protein>
    <recommendedName>
        <fullName evidence="2">F-box domain-containing protein</fullName>
    </recommendedName>
</protein>
<dbReference type="PROSITE" id="PS50181">
    <property type="entry name" value="FBOX"/>
    <property type="match status" value="1"/>
</dbReference>
<dbReference type="InterPro" id="IPR001810">
    <property type="entry name" value="F-box_dom"/>
</dbReference>
<dbReference type="Gene3D" id="3.80.10.10">
    <property type="entry name" value="Ribonuclease Inhibitor"/>
    <property type="match status" value="1"/>
</dbReference>
<feature type="domain" description="F-box" evidence="2">
    <location>
        <begin position="1"/>
        <end position="50"/>
    </location>
</feature>
<organism evidence="3 4">
    <name type="scientific">Orbilia ellipsospora</name>
    <dbReference type="NCBI Taxonomy" id="2528407"/>
    <lineage>
        <taxon>Eukaryota</taxon>
        <taxon>Fungi</taxon>
        <taxon>Dikarya</taxon>
        <taxon>Ascomycota</taxon>
        <taxon>Pezizomycotina</taxon>
        <taxon>Orbiliomycetes</taxon>
        <taxon>Orbiliales</taxon>
        <taxon>Orbiliaceae</taxon>
        <taxon>Orbilia</taxon>
    </lineage>
</organism>
<evidence type="ECO:0000313" key="4">
    <source>
        <dbReference type="Proteomes" id="UP001365542"/>
    </source>
</evidence>
<dbReference type="AlphaFoldDB" id="A0AAV9XK22"/>